<evidence type="ECO:0000313" key="3">
    <source>
        <dbReference type="Proteomes" id="UP001629113"/>
    </source>
</evidence>
<accession>A0ABR4PBM3</accession>
<dbReference type="Proteomes" id="UP001629113">
    <property type="component" value="Unassembled WGS sequence"/>
</dbReference>
<dbReference type="PANTHER" id="PTHR39599">
    <property type="entry name" value="GPI-ANCHORED PROTEIN (EUROFUNG)-RELATED-RELATED"/>
    <property type="match status" value="1"/>
</dbReference>
<gene>
    <name evidence="2" type="ORF">PVAG01_07159</name>
</gene>
<organism evidence="2 3">
    <name type="scientific">Phlyctema vagabunda</name>
    <dbReference type="NCBI Taxonomy" id="108571"/>
    <lineage>
        <taxon>Eukaryota</taxon>
        <taxon>Fungi</taxon>
        <taxon>Dikarya</taxon>
        <taxon>Ascomycota</taxon>
        <taxon>Pezizomycotina</taxon>
        <taxon>Leotiomycetes</taxon>
        <taxon>Helotiales</taxon>
        <taxon>Dermateaceae</taxon>
        <taxon>Phlyctema</taxon>
    </lineage>
</organism>
<proteinExistence type="predicted"/>
<name>A0ABR4PBM3_9HELO</name>
<evidence type="ECO:0000313" key="2">
    <source>
        <dbReference type="EMBL" id="KAL3420714.1"/>
    </source>
</evidence>
<keyword evidence="1" id="KW-0732">Signal</keyword>
<evidence type="ECO:0000256" key="1">
    <source>
        <dbReference type="SAM" id="SignalP"/>
    </source>
</evidence>
<protein>
    <submittedName>
        <fullName evidence="2">Uncharacterized protein</fullName>
    </submittedName>
</protein>
<dbReference type="EMBL" id="JBFCZG010000006">
    <property type="protein sequence ID" value="KAL3420714.1"/>
    <property type="molecule type" value="Genomic_DNA"/>
</dbReference>
<dbReference type="PANTHER" id="PTHR39599:SF1">
    <property type="entry name" value="GPI-ANCHORED PROTEIN (EUROFUNG)"/>
    <property type="match status" value="1"/>
</dbReference>
<feature type="chain" id="PRO_5046421538" evidence="1">
    <location>
        <begin position="21"/>
        <end position="269"/>
    </location>
</feature>
<feature type="signal peptide" evidence="1">
    <location>
        <begin position="1"/>
        <end position="20"/>
    </location>
</feature>
<comment type="caution">
    <text evidence="2">The sequence shown here is derived from an EMBL/GenBank/DDBJ whole genome shotgun (WGS) entry which is preliminary data.</text>
</comment>
<reference evidence="2 3" key="1">
    <citation type="submission" date="2024-06" db="EMBL/GenBank/DDBJ databases">
        <title>Complete genome of Phlyctema vagabunda strain 19-DSS-EL-015.</title>
        <authorList>
            <person name="Fiorenzani C."/>
        </authorList>
    </citation>
    <scope>NUCLEOTIDE SEQUENCE [LARGE SCALE GENOMIC DNA]</scope>
    <source>
        <strain evidence="2 3">19-DSS-EL-015</strain>
    </source>
</reference>
<sequence>MRSSSVLASSLCVLSSVVAAFQIPSSNYASFLSPQTDGDDDILAAGNNGTSLASEGDELRKRQQARCPSNYNSCASFAAIYSAACCPRDSVCTTDFNRNAACCSTGATCTGTIASATVIATASATVTATYVTNEFFPFPYIPTVFANSAACTSAYSACQTNYALCTQGLNGGGFGVTISAFGGGGVTVAPSATNLGFSSATSVCNSLSSEACQGLETSACAQYGTGAGTATTTNSVFIVGTNAAPKPTLGAMAAAAAGVVAGVGFGFAG</sequence>
<keyword evidence="3" id="KW-1185">Reference proteome</keyword>